<dbReference type="Proteomes" id="UP001476798">
    <property type="component" value="Unassembled WGS sequence"/>
</dbReference>
<dbReference type="EMBL" id="JAHRIO010030519">
    <property type="protein sequence ID" value="MEQ2167965.1"/>
    <property type="molecule type" value="Genomic_DNA"/>
</dbReference>
<reference evidence="1 2" key="1">
    <citation type="submission" date="2021-06" db="EMBL/GenBank/DDBJ databases">
        <authorList>
            <person name="Palmer J.M."/>
        </authorList>
    </citation>
    <scope>NUCLEOTIDE SEQUENCE [LARGE SCALE GENOMIC DNA]</scope>
    <source>
        <strain evidence="1 2">GA_2019</strain>
        <tissue evidence="1">Muscle</tissue>
    </source>
</reference>
<proteinExistence type="predicted"/>
<comment type="caution">
    <text evidence="1">The sequence shown here is derived from an EMBL/GenBank/DDBJ whole genome shotgun (WGS) entry which is preliminary data.</text>
</comment>
<accession>A0ABV0N988</accession>
<evidence type="ECO:0000313" key="2">
    <source>
        <dbReference type="Proteomes" id="UP001476798"/>
    </source>
</evidence>
<protein>
    <recommendedName>
        <fullName evidence="3">Secreted protein</fullName>
    </recommendedName>
</protein>
<evidence type="ECO:0000313" key="1">
    <source>
        <dbReference type="EMBL" id="MEQ2167965.1"/>
    </source>
</evidence>
<keyword evidence="2" id="KW-1185">Reference proteome</keyword>
<gene>
    <name evidence="1" type="ORF">GOODEAATRI_009506</name>
</gene>
<name>A0ABV0N988_9TELE</name>
<organism evidence="1 2">
    <name type="scientific">Goodea atripinnis</name>
    <dbReference type="NCBI Taxonomy" id="208336"/>
    <lineage>
        <taxon>Eukaryota</taxon>
        <taxon>Metazoa</taxon>
        <taxon>Chordata</taxon>
        <taxon>Craniata</taxon>
        <taxon>Vertebrata</taxon>
        <taxon>Euteleostomi</taxon>
        <taxon>Actinopterygii</taxon>
        <taxon>Neopterygii</taxon>
        <taxon>Teleostei</taxon>
        <taxon>Neoteleostei</taxon>
        <taxon>Acanthomorphata</taxon>
        <taxon>Ovalentaria</taxon>
        <taxon>Atherinomorphae</taxon>
        <taxon>Cyprinodontiformes</taxon>
        <taxon>Goodeidae</taxon>
        <taxon>Goodea</taxon>
    </lineage>
</organism>
<sequence length="83" mass="8973">MGPGVRSGHVMCGLFFTHVRPSLSWVVPALLDHGPGNEAGFAAGRHDQSESRMECLSSTPFSPLFFRGTDPNGNRLLFACLNL</sequence>
<evidence type="ECO:0008006" key="3">
    <source>
        <dbReference type="Google" id="ProtNLM"/>
    </source>
</evidence>